<keyword evidence="7" id="KW-1185">Reference proteome</keyword>
<proteinExistence type="predicted"/>
<feature type="transmembrane region" description="Helical" evidence="4">
    <location>
        <begin position="137"/>
        <end position="157"/>
    </location>
</feature>
<feature type="transmembrane region" description="Helical" evidence="4">
    <location>
        <begin position="169"/>
        <end position="190"/>
    </location>
</feature>
<dbReference type="Gene3D" id="3.30.70.270">
    <property type="match status" value="1"/>
</dbReference>
<protein>
    <recommendedName>
        <fullName evidence="2">diguanylate cyclase</fullName>
        <ecNumber evidence="2">2.7.7.65</ecNumber>
    </recommendedName>
</protein>
<reference evidence="7" key="1">
    <citation type="submission" date="2016-10" db="EMBL/GenBank/DDBJ databases">
        <authorList>
            <person name="Varghese N."/>
            <person name="Submissions S."/>
        </authorList>
    </citation>
    <scope>NUCLEOTIDE SEQUENCE [LARGE SCALE GENOMIC DNA]</scope>
    <source>
        <strain evidence="7">ANC 5109</strain>
    </source>
</reference>
<dbReference type="Proteomes" id="UP000199035">
    <property type="component" value="Unassembled WGS sequence"/>
</dbReference>
<dbReference type="Pfam" id="PF00990">
    <property type="entry name" value="GGDEF"/>
    <property type="match status" value="1"/>
</dbReference>
<feature type="transmembrane region" description="Helical" evidence="4">
    <location>
        <begin position="77"/>
        <end position="94"/>
    </location>
</feature>
<dbReference type="PANTHER" id="PTHR45138:SF9">
    <property type="entry name" value="DIGUANYLATE CYCLASE DGCM-RELATED"/>
    <property type="match status" value="1"/>
</dbReference>
<feature type="transmembrane region" description="Helical" evidence="4">
    <location>
        <begin position="49"/>
        <end position="65"/>
    </location>
</feature>
<evidence type="ECO:0000256" key="4">
    <source>
        <dbReference type="SAM" id="Phobius"/>
    </source>
</evidence>
<keyword evidence="4" id="KW-0472">Membrane</keyword>
<dbReference type="InterPro" id="IPR050469">
    <property type="entry name" value="Diguanylate_Cyclase"/>
</dbReference>
<dbReference type="PROSITE" id="PS50887">
    <property type="entry name" value="GGDEF"/>
    <property type="match status" value="1"/>
</dbReference>
<dbReference type="AlphaFoldDB" id="A0A1H3GU47"/>
<dbReference type="EC" id="2.7.7.65" evidence="2"/>
<evidence type="ECO:0000256" key="3">
    <source>
        <dbReference type="ARBA" id="ARBA00034247"/>
    </source>
</evidence>
<dbReference type="CDD" id="cd01949">
    <property type="entry name" value="GGDEF"/>
    <property type="match status" value="1"/>
</dbReference>
<dbReference type="NCBIfam" id="TIGR00254">
    <property type="entry name" value="GGDEF"/>
    <property type="match status" value="1"/>
</dbReference>
<name>A0A1H3GU47_9GAMM</name>
<sequence>MGSLFLICHFFFKAPHYLLWLGMGYIVPACALAAQSLMSNQHMTMSSPILGIMYLFGAWASAYAMALRKNAQAHSKFAWVLIVMIAALLAYYAFVDEQLWIRMLILNLGVATIQALVLISMFSHFKHNDRLNKIVDLSYLFIVFYTFVRSLIIFLFLKNIDASMLSTSVWWLMMLAASILLSMWFAIVLLGTMVRDIVFKLSEERSRDSLTYLLNRRGFYDAAKVNLAQRPAKKYFLLMCDIDHFKKINDSYGHLVGDQILQQVGQIISQNVRENDLVGRFGGEEFIILLQIEQASVAYQIAERIRMAIETELFSKKRISVTASFGLAHVKNKNLTNTIDIADKLLYRAKRAGRNCVFLEMHESTNNKALSNDEKISLKPSKIVQKT</sequence>
<keyword evidence="4" id="KW-1133">Transmembrane helix</keyword>
<feature type="transmembrane region" description="Helical" evidence="4">
    <location>
        <begin position="100"/>
        <end position="125"/>
    </location>
</feature>
<evidence type="ECO:0000256" key="1">
    <source>
        <dbReference type="ARBA" id="ARBA00001946"/>
    </source>
</evidence>
<dbReference type="GO" id="GO:0052621">
    <property type="term" value="F:diguanylate cyclase activity"/>
    <property type="evidence" value="ECO:0007669"/>
    <property type="project" value="UniProtKB-EC"/>
</dbReference>
<dbReference type="InterPro" id="IPR043128">
    <property type="entry name" value="Rev_trsase/Diguanyl_cyclase"/>
</dbReference>
<dbReference type="EMBL" id="FNPK01000003">
    <property type="protein sequence ID" value="SDY06853.1"/>
    <property type="molecule type" value="Genomic_DNA"/>
</dbReference>
<gene>
    <name evidence="6" type="ORF">SAMN05421643_10365</name>
</gene>
<evidence type="ECO:0000259" key="5">
    <source>
        <dbReference type="PROSITE" id="PS50887"/>
    </source>
</evidence>
<evidence type="ECO:0000313" key="6">
    <source>
        <dbReference type="EMBL" id="SDY06853.1"/>
    </source>
</evidence>
<dbReference type="InterPro" id="IPR029787">
    <property type="entry name" value="Nucleotide_cyclase"/>
</dbReference>
<dbReference type="RefSeq" id="WP_092687715.1">
    <property type="nucleotide sequence ID" value="NZ_FNPK01000003.1"/>
</dbReference>
<dbReference type="STRING" id="595670.SAMN05421643_10365"/>
<organism evidence="6 7">
    <name type="scientific">Acinetobacter kyonggiensis</name>
    <dbReference type="NCBI Taxonomy" id="595670"/>
    <lineage>
        <taxon>Bacteria</taxon>
        <taxon>Pseudomonadati</taxon>
        <taxon>Pseudomonadota</taxon>
        <taxon>Gammaproteobacteria</taxon>
        <taxon>Moraxellales</taxon>
        <taxon>Moraxellaceae</taxon>
        <taxon>Acinetobacter</taxon>
    </lineage>
</organism>
<accession>A0A1H3GU47</accession>
<evidence type="ECO:0000256" key="2">
    <source>
        <dbReference type="ARBA" id="ARBA00012528"/>
    </source>
</evidence>
<dbReference type="SMART" id="SM00267">
    <property type="entry name" value="GGDEF"/>
    <property type="match status" value="1"/>
</dbReference>
<comment type="catalytic activity">
    <reaction evidence="3">
        <text>2 GTP = 3',3'-c-di-GMP + 2 diphosphate</text>
        <dbReference type="Rhea" id="RHEA:24898"/>
        <dbReference type="ChEBI" id="CHEBI:33019"/>
        <dbReference type="ChEBI" id="CHEBI:37565"/>
        <dbReference type="ChEBI" id="CHEBI:58805"/>
        <dbReference type="EC" id="2.7.7.65"/>
    </reaction>
</comment>
<evidence type="ECO:0000313" key="7">
    <source>
        <dbReference type="Proteomes" id="UP000199035"/>
    </source>
</evidence>
<keyword evidence="4" id="KW-0812">Transmembrane</keyword>
<dbReference type="FunFam" id="3.30.70.270:FF:000001">
    <property type="entry name" value="Diguanylate cyclase domain protein"/>
    <property type="match status" value="1"/>
</dbReference>
<dbReference type="SUPFAM" id="SSF55073">
    <property type="entry name" value="Nucleotide cyclase"/>
    <property type="match status" value="1"/>
</dbReference>
<dbReference type="InterPro" id="IPR000160">
    <property type="entry name" value="GGDEF_dom"/>
</dbReference>
<comment type="cofactor">
    <cofactor evidence="1">
        <name>Mg(2+)</name>
        <dbReference type="ChEBI" id="CHEBI:18420"/>
    </cofactor>
</comment>
<dbReference type="PANTHER" id="PTHR45138">
    <property type="entry name" value="REGULATORY COMPONENTS OF SENSORY TRANSDUCTION SYSTEM"/>
    <property type="match status" value="1"/>
</dbReference>
<feature type="domain" description="GGDEF" evidence="5">
    <location>
        <begin position="233"/>
        <end position="362"/>
    </location>
</feature>